<dbReference type="HOGENOM" id="CLU_2857675_0_0_5"/>
<organism evidence="1 2">
    <name type="scientific">Agrobacterium fabrum (strain C58 / ATCC 33970)</name>
    <name type="common">Agrobacterium tumefaciens (strain C58)</name>
    <dbReference type="NCBI Taxonomy" id="176299"/>
    <lineage>
        <taxon>Bacteria</taxon>
        <taxon>Pseudomonadati</taxon>
        <taxon>Pseudomonadota</taxon>
        <taxon>Alphaproteobacteria</taxon>
        <taxon>Hyphomicrobiales</taxon>
        <taxon>Rhizobiaceae</taxon>
        <taxon>Rhizobium/Agrobacterium group</taxon>
        <taxon>Agrobacterium</taxon>
        <taxon>Agrobacterium tumefaciens complex</taxon>
    </lineage>
</organism>
<proteinExistence type="predicted"/>
<dbReference type="EnsemblBacteria" id="AAK87604">
    <property type="protein sequence ID" value="AAK87604"/>
    <property type="gene ID" value="Atu1835"/>
</dbReference>
<dbReference type="BioCyc" id="AGRO:ATU1835-MONOMER"/>
<dbReference type="EMBL" id="AE007869">
    <property type="protein sequence ID" value="AAK87604.2"/>
    <property type="molecule type" value="Genomic_DNA"/>
</dbReference>
<dbReference type="Proteomes" id="UP000000813">
    <property type="component" value="Chromosome circular"/>
</dbReference>
<keyword evidence="2" id="KW-1185">Reference proteome</keyword>
<accession>Q7CYF1</accession>
<dbReference type="AlphaFoldDB" id="Q7CYF1"/>
<name>Q7CYF1_AGRFC</name>
<dbReference type="KEGG" id="atu:Atu1835"/>
<protein>
    <submittedName>
        <fullName evidence="1">Uncharacterized protein</fullName>
    </submittedName>
</protein>
<reference evidence="1 2" key="1">
    <citation type="journal article" date="2001" name="Science">
        <title>The genome of the natural genetic engineer Agrobacterium tumefaciens C58.</title>
        <authorList>
            <person name="Wood D.W."/>
            <person name="Setubal J.C."/>
            <person name="Kaul R."/>
            <person name="Monks D.E."/>
            <person name="Kitajima J.P."/>
            <person name="Okura V.K."/>
            <person name="Zhou Y."/>
            <person name="Chen L."/>
            <person name="Wood G.E."/>
            <person name="Almeida N.F.Jr."/>
            <person name="Woo L."/>
            <person name="Chen Y."/>
            <person name="Paulsen I.T."/>
            <person name="Eisen J.A."/>
            <person name="Karp P.D."/>
            <person name="Bovee D.Sr."/>
            <person name="Chapman P."/>
            <person name="Clendenning J."/>
            <person name="Deatherage G."/>
            <person name="Gillet W."/>
            <person name="Grant C."/>
            <person name="Kutyavin T."/>
            <person name="Levy R."/>
            <person name="Li M.J."/>
            <person name="McClelland E."/>
            <person name="Palmieri A."/>
            <person name="Raymond C."/>
            <person name="Rouse G."/>
            <person name="Saenphimmachak C."/>
            <person name="Wu Z."/>
            <person name="Romero P."/>
            <person name="Gordon D."/>
            <person name="Zhang S."/>
            <person name="Yoo H."/>
            <person name="Tao Y."/>
            <person name="Biddle P."/>
            <person name="Jung M."/>
            <person name="Krespan W."/>
            <person name="Perry M."/>
            <person name="Gordon-Kamm B."/>
            <person name="Liao L."/>
            <person name="Kim S."/>
            <person name="Hendrick C."/>
            <person name="Zhao Z.Y."/>
            <person name="Dolan M."/>
            <person name="Chumley F."/>
            <person name="Tingey S.V."/>
            <person name="Tomb J.F."/>
            <person name="Gordon M.P."/>
            <person name="Olson M.V."/>
            <person name="Nester E.W."/>
        </authorList>
    </citation>
    <scope>NUCLEOTIDE SEQUENCE [LARGE SCALE GENOMIC DNA]</scope>
    <source>
        <strain evidence="2">C58 / ATCC 33970</strain>
    </source>
</reference>
<evidence type="ECO:0000313" key="2">
    <source>
        <dbReference type="Proteomes" id="UP000000813"/>
    </source>
</evidence>
<gene>
    <name evidence="1" type="ordered locus">Atu1835</name>
</gene>
<reference evidence="1 2" key="2">
    <citation type="journal article" date="2001" name="Science">
        <title>Genome sequence of the plant pathogen and biotechnology agent Agrobacterium tumefaciens C58.</title>
        <authorList>
            <person name="Goodner B."/>
            <person name="Hinkle G."/>
            <person name="Gattung S."/>
            <person name="Miller N."/>
            <person name="Blanchard M."/>
            <person name="Qurollo B."/>
            <person name="Goldman B.S."/>
            <person name="Cao Y."/>
            <person name="Askenazi M."/>
            <person name="Halling C."/>
            <person name="Mullin L."/>
            <person name="Houmiel K."/>
            <person name="Gordon J."/>
            <person name="Vaudin M."/>
            <person name="Iartchouk O."/>
            <person name="Epp A."/>
            <person name="Liu F."/>
            <person name="Wollam C."/>
            <person name="Allinger M."/>
            <person name="Doughty D."/>
            <person name="Scott C."/>
            <person name="Lappas C."/>
            <person name="Markelz B."/>
            <person name="Flanagan C."/>
            <person name="Crowell C."/>
            <person name="Gurson J."/>
            <person name="Lomo C."/>
            <person name="Sear C."/>
            <person name="Strub G."/>
            <person name="Cielo C."/>
            <person name="Slater S."/>
        </authorList>
    </citation>
    <scope>NUCLEOTIDE SEQUENCE [LARGE SCALE GENOMIC DNA]</scope>
    <source>
        <strain evidence="2">C58 / ATCC 33970</strain>
    </source>
</reference>
<evidence type="ECO:0000313" key="1">
    <source>
        <dbReference type="EMBL" id="AAK87604.2"/>
    </source>
</evidence>
<sequence length="64" mass="7290">MKLCRKLTRMVPSTDDGREQLIIDTYKSDQSSNADVVNLIGTLTFRQFSDTQASLHGRNVLLQY</sequence>